<dbReference type="WBParaSite" id="Hba_10342">
    <property type="protein sequence ID" value="Hba_10342"/>
    <property type="gene ID" value="Hba_10342"/>
</dbReference>
<accession>A0A1I7WYX5</accession>
<evidence type="ECO:0000313" key="2">
    <source>
        <dbReference type="WBParaSite" id="Hba_10342"/>
    </source>
</evidence>
<name>A0A1I7WYX5_HETBA</name>
<proteinExistence type="predicted"/>
<dbReference type="AlphaFoldDB" id="A0A1I7WYX5"/>
<sequence length="20" mass="2286">MFTNFFICILLLGIVSNLLN</sequence>
<organism evidence="1 2">
    <name type="scientific">Heterorhabditis bacteriophora</name>
    <name type="common">Entomopathogenic nematode worm</name>
    <dbReference type="NCBI Taxonomy" id="37862"/>
    <lineage>
        <taxon>Eukaryota</taxon>
        <taxon>Metazoa</taxon>
        <taxon>Ecdysozoa</taxon>
        <taxon>Nematoda</taxon>
        <taxon>Chromadorea</taxon>
        <taxon>Rhabditida</taxon>
        <taxon>Rhabditina</taxon>
        <taxon>Rhabditomorpha</taxon>
        <taxon>Strongyloidea</taxon>
        <taxon>Heterorhabditidae</taxon>
        <taxon>Heterorhabditis</taxon>
    </lineage>
</organism>
<reference evidence="2" key="1">
    <citation type="submission" date="2016-11" db="UniProtKB">
        <authorList>
            <consortium name="WormBaseParasite"/>
        </authorList>
    </citation>
    <scope>IDENTIFICATION</scope>
</reference>
<keyword evidence="1" id="KW-1185">Reference proteome</keyword>
<evidence type="ECO:0000313" key="1">
    <source>
        <dbReference type="Proteomes" id="UP000095283"/>
    </source>
</evidence>
<protein>
    <submittedName>
        <fullName evidence="2">NADH dehydrogenase subunit 1</fullName>
    </submittedName>
</protein>
<dbReference type="Proteomes" id="UP000095283">
    <property type="component" value="Unplaced"/>
</dbReference>